<reference evidence="3 4" key="1">
    <citation type="submission" date="2019-01" db="EMBL/GenBank/DDBJ databases">
        <authorList>
            <person name="Sayadi A."/>
        </authorList>
    </citation>
    <scope>NUCLEOTIDE SEQUENCE [LARGE SCALE GENOMIC DNA]</scope>
</reference>
<gene>
    <name evidence="1" type="ORF">CALMAC_LOCUS13708</name>
    <name evidence="2" type="ORF">CALMAC_LOCUS16100</name>
    <name evidence="3" type="ORF">CALMAC_LOCUS20731</name>
</gene>
<accession>A0A653DVG7</accession>
<dbReference type="AlphaFoldDB" id="A0A653DVG7"/>
<evidence type="ECO:0000313" key="1">
    <source>
        <dbReference type="EMBL" id="VEN54143.1"/>
    </source>
</evidence>
<sequence>MHASAEPQSQIITTYLHFSIHPLIYLFYKIVEFTNKELAVVTESWLSPSRSIAYWPRDTDHLTYTKILRIRLDPDINLETISYIHDSLRNRKY</sequence>
<evidence type="ECO:0000313" key="4">
    <source>
        <dbReference type="Proteomes" id="UP000410492"/>
    </source>
</evidence>
<evidence type="ECO:0000313" key="2">
    <source>
        <dbReference type="EMBL" id="VEN57490.1"/>
    </source>
</evidence>
<keyword evidence="4" id="KW-1185">Reference proteome</keyword>
<dbReference type="EMBL" id="CAACVG010009765">
    <property type="protein sequence ID" value="VEN54143.1"/>
    <property type="molecule type" value="Genomic_DNA"/>
</dbReference>
<evidence type="ECO:0000313" key="3">
    <source>
        <dbReference type="EMBL" id="VEN64097.1"/>
    </source>
</evidence>
<name>A0A653DVG7_CALMS</name>
<proteinExistence type="predicted"/>
<dbReference type="Proteomes" id="UP000410492">
    <property type="component" value="Unassembled WGS sequence"/>
</dbReference>
<organism evidence="3 4">
    <name type="scientific">Callosobruchus maculatus</name>
    <name type="common">Southern cowpea weevil</name>
    <name type="synonym">Pulse bruchid</name>
    <dbReference type="NCBI Taxonomy" id="64391"/>
    <lineage>
        <taxon>Eukaryota</taxon>
        <taxon>Metazoa</taxon>
        <taxon>Ecdysozoa</taxon>
        <taxon>Arthropoda</taxon>
        <taxon>Hexapoda</taxon>
        <taxon>Insecta</taxon>
        <taxon>Pterygota</taxon>
        <taxon>Neoptera</taxon>
        <taxon>Endopterygota</taxon>
        <taxon>Coleoptera</taxon>
        <taxon>Polyphaga</taxon>
        <taxon>Cucujiformia</taxon>
        <taxon>Chrysomeloidea</taxon>
        <taxon>Chrysomelidae</taxon>
        <taxon>Bruchinae</taxon>
        <taxon>Bruchini</taxon>
        <taxon>Callosobruchus</taxon>
    </lineage>
</organism>
<protein>
    <submittedName>
        <fullName evidence="3">Uncharacterized protein</fullName>
    </submittedName>
</protein>
<dbReference type="EMBL" id="CAACVG010011167">
    <property type="protein sequence ID" value="VEN57490.1"/>
    <property type="molecule type" value="Genomic_DNA"/>
</dbReference>
<dbReference type="EMBL" id="CAACVG010015111">
    <property type="protein sequence ID" value="VEN64097.1"/>
    <property type="molecule type" value="Genomic_DNA"/>
</dbReference>